<feature type="compositionally biased region" description="Basic and acidic residues" evidence="1">
    <location>
        <begin position="77"/>
        <end position="91"/>
    </location>
</feature>
<gene>
    <name evidence="3" type="ORF">BECKDK2373B_GA0170837_102521</name>
</gene>
<evidence type="ECO:0000256" key="1">
    <source>
        <dbReference type="SAM" id="MobiDB-lite"/>
    </source>
</evidence>
<sequence>MSLGARLKEERTLLRLSQTDFGGLCGVTRQTQRLYEKGDRAPDSNYLATIAKAGADVLYIITGQHGPSGAGEMLPNTEHRQKNGGEERLKPDESALLENYRHLSRRNQEIIREMSAALAQRESGDTVV</sequence>
<feature type="domain" description="HTH cro/C1-type" evidence="2">
    <location>
        <begin position="7"/>
        <end position="53"/>
    </location>
</feature>
<dbReference type="InterPro" id="IPR001387">
    <property type="entry name" value="Cro/C1-type_HTH"/>
</dbReference>
<dbReference type="SMART" id="SM00530">
    <property type="entry name" value="HTH_XRE"/>
    <property type="match status" value="1"/>
</dbReference>
<dbReference type="AlphaFoldDB" id="A0A450SBM6"/>
<dbReference type="Gene3D" id="1.10.260.40">
    <property type="entry name" value="lambda repressor-like DNA-binding domains"/>
    <property type="match status" value="1"/>
</dbReference>
<name>A0A450SBM6_9GAMM</name>
<feature type="region of interest" description="Disordered" evidence="1">
    <location>
        <begin position="66"/>
        <end position="91"/>
    </location>
</feature>
<dbReference type="InterPro" id="IPR010982">
    <property type="entry name" value="Lambda_DNA-bd_dom_sf"/>
</dbReference>
<dbReference type="PROSITE" id="PS50943">
    <property type="entry name" value="HTH_CROC1"/>
    <property type="match status" value="1"/>
</dbReference>
<dbReference type="Pfam" id="PF01381">
    <property type="entry name" value="HTH_3"/>
    <property type="match status" value="1"/>
</dbReference>
<dbReference type="GO" id="GO:0003677">
    <property type="term" value="F:DNA binding"/>
    <property type="evidence" value="ECO:0007669"/>
    <property type="project" value="InterPro"/>
</dbReference>
<reference evidence="3" key="1">
    <citation type="submission" date="2019-02" db="EMBL/GenBank/DDBJ databases">
        <authorList>
            <person name="Gruber-Vodicka R. H."/>
            <person name="Seah K. B. B."/>
        </authorList>
    </citation>
    <scope>NUCLEOTIDE SEQUENCE</scope>
    <source>
        <strain evidence="3">BECK_DK47</strain>
    </source>
</reference>
<organism evidence="3">
    <name type="scientific">Candidatus Kentrum sp. DK</name>
    <dbReference type="NCBI Taxonomy" id="2126562"/>
    <lineage>
        <taxon>Bacteria</taxon>
        <taxon>Pseudomonadati</taxon>
        <taxon>Pseudomonadota</taxon>
        <taxon>Gammaproteobacteria</taxon>
        <taxon>Candidatus Kentrum</taxon>
    </lineage>
</organism>
<protein>
    <submittedName>
        <fullName evidence="3">Helix-turn-helix domain-containing protein</fullName>
    </submittedName>
</protein>
<dbReference type="SUPFAM" id="SSF47413">
    <property type="entry name" value="lambda repressor-like DNA-binding domains"/>
    <property type="match status" value="1"/>
</dbReference>
<evidence type="ECO:0000259" key="2">
    <source>
        <dbReference type="PROSITE" id="PS50943"/>
    </source>
</evidence>
<proteinExistence type="predicted"/>
<accession>A0A450SBM6</accession>
<dbReference type="CDD" id="cd00093">
    <property type="entry name" value="HTH_XRE"/>
    <property type="match status" value="1"/>
</dbReference>
<evidence type="ECO:0000313" key="3">
    <source>
        <dbReference type="EMBL" id="VFJ49586.1"/>
    </source>
</evidence>
<dbReference type="EMBL" id="CAADEX010000025">
    <property type="protein sequence ID" value="VFJ49586.1"/>
    <property type="molecule type" value="Genomic_DNA"/>
</dbReference>